<proteinExistence type="inferred from homology"/>
<dbReference type="AlphaFoldDB" id="A0A2U0S9I2"/>
<dbReference type="OrthoDB" id="7553853at2"/>
<keyword evidence="3 6" id="KW-0812">Transmembrane</keyword>
<evidence type="ECO:0000256" key="5">
    <source>
        <dbReference type="ARBA" id="ARBA00023136"/>
    </source>
</evidence>
<dbReference type="Pfam" id="PF10520">
    <property type="entry name" value="Lipid_desat"/>
    <property type="match status" value="1"/>
</dbReference>
<comment type="similarity">
    <text evidence="2">Belongs to the fatty acid desaturase CarF family.</text>
</comment>
<evidence type="ECO:0000259" key="7">
    <source>
        <dbReference type="Pfam" id="PF10520"/>
    </source>
</evidence>
<accession>A0A2U0S9I2</accession>
<protein>
    <submittedName>
        <fullName evidence="8">Carotenoid synthesis regulator CarF</fullName>
    </submittedName>
</protein>
<name>A0A2U0S9I2_9SPHN</name>
<evidence type="ECO:0000256" key="1">
    <source>
        <dbReference type="ARBA" id="ARBA00004141"/>
    </source>
</evidence>
<dbReference type="GO" id="GO:0016020">
    <property type="term" value="C:membrane"/>
    <property type="evidence" value="ECO:0007669"/>
    <property type="project" value="UniProtKB-SubCell"/>
</dbReference>
<gene>
    <name evidence="8" type="ORF">DD559_00640</name>
</gene>
<keyword evidence="4 6" id="KW-1133">Transmembrane helix</keyword>
<comment type="subcellular location">
    <subcellularLocation>
        <location evidence="1">Membrane</location>
        <topology evidence="1">Multi-pass membrane protein</topology>
    </subcellularLocation>
</comment>
<sequence>MPLFLLSLAGNVLAVLLDPSWWAIPALLVGWYAADLASGLVHMYMDYRPCPAGKGLDALYFYPGSRESEAYKLLWRERMSKVGPLDRLVYDFKNHHPRPNALGRRDLWRLIGSTVILAALPVSLLLNATAYAGLLPGWAAAGGLALIVGGAFAQYFHGSLHRERNPWIVTALRRCRLLMTPAAHQLHHDTLQRDFATNCGWSNPLVNRLFLALRRRGMLDDSGLEPGA</sequence>
<feature type="transmembrane region" description="Helical" evidence="6">
    <location>
        <begin position="24"/>
        <end position="45"/>
    </location>
</feature>
<evidence type="ECO:0000256" key="3">
    <source>
        <dbReference type="ARBA" id="ARBA00022692"/>
    </source>
</evidence>
<reference evidence="8 9" key="1">
    <citation type="submission" date="2018-05" db="EMBL/GenBank/DDBJ databases">
        <title>Description of Sphingomonas pokkalii sp nov, isolated from the rhizosphere of saline tolerant pokkali rice and its draft genome analysis.</title>
        <authorList>
            <person name="Menon R."/>
            <person name="Kumari S."/>
            <person name="Rameshkumar N."/>
        </authorList>
    </citation>
    <scope>NUCLEOTIDE SEQUENCE [LARGE SCALE GENOMIC DNA]</scope>
    <source>
        <strain evidence="8 9">L3B27</strain>
    </source>
</reference>
<keyword evidence="9" id="KW-1185">Reference proteome</keyword>
<dbReference type="Proteomes" id="UP000245890">
    <property type="component" value="Unassembled WGS sequence"/>
</dbReference>
<comment type="caution">
    <text evidence="8">The sequence shown here is derived from an EMBL/GenBank/DDBJ whole genome shotgun (WGS) entry which is preliminary data.</text>
</comment>
<dbReference type="InterPro" id="IPR019547">
    <property type="entry name" value="Lipid_desat"/>
</dbReference>
<evidence type="ECO:0000256" key="4">
    <source>
        <dbReference type="ARBA" id="ARBA00022989"/>
    </source>
</evidence>
<dbReference type="EMBL" id="QENQ01000001">
    <property type="protein sequence ID" value="PVX28037.1"/>
    <property type="molecule type" value="Genomic_DNA"/>
</dbReference>
<feature type="domain" description="Lipid desaturase" evidence="7">
    <location>
        <begin position="89"/>
        <end position="209"/>
    </location>
</feature>
<evidence type="ECO:0000256" key="2">
    <source>
        <dbReference type="ARBA" id="ARBA00007620"/>
    </source>
</evidence>
<keyword evidence="5 6" id="KW-0472">Membrane</keyword>
<evidence type="ECO:0000313" key="8">
    <source>
        <dbReference type="EMBL" id="PVX28037.1"/>
    </source>
</evidence>
<feature type="transmembrane region" description="Helical" evidence="6">
    <location>
        <begin position="138"/>
        <end position="156"/>
    </location>
</feature>
<evidence type="ECO:0000256" key="6">
    <source>
        <dbReference type="SAM" id="Phobius"/>
    </source>
</evidence>
<organism evidence="8 9">
    <name type="scientific">Sphingomonas pokkalii</name>
    <dbReference type="NCBI Taxonomy" id="2175090"/>
    <lineage>
        <taxon>Bacteria</taxon>
        <taxon>Pseudomonadati</taxon>
        <taxon>Pseudomonadota</taxon>
        <taxon>Alphaproteobacteria</taxon>
        <taxon>Sphingomonadales</taxon>
        <taxon>Sphingomonadaceae</taxon>
        <taxon>Sphingomonas</taxon>
    </lineage>
</organism>
<feature type="transmembrane region" description="Helical" evidence="6">
    <location>
        <begin position="107"/>
        <end position="126"/>
    </location>
</feature>
<evidence type="ECO:0000313" key="9">
    <source>
        <dbReference type="Proteomes" id="UP000245890"/>
    </source>
</evidence>